<feature type="region of interest" description="Disordered" evidence="1">
    <location>
        <begin position="28"/>
        <end position="51"/>
    </location>
</feature>
<feature type="chain" id="PRO_5017043223" evidence="2">
    <location>
        <begin position="27"/>
        <end position="353"/>
    </location>
</feature>
<feature type="signal peptide" evidence="2">
    <location>
        <begin position="1"/>
        <end position="26"/>
    </location>
</feature>
<feature type="region of interest" description="Disordered" evidence="1">
    <location>
        <begin position="333"/>
        <end position="353"/>
    </location>
</feature>
<protein>
    <submittedName>
        <fullName evidence="3">DUF3530 family protein</fullName>
    </submittedName>
</protein>
<evidence type="ECO:0000313" key="3">
    <source>
        <dbReference type="EMBL" id="RDE19862.1"/>
    </source>
</evidence>
<evidence type="ECO:0000256" key="1">
    <source>
        <dbReference type="SAM" id="MobiDB-lite"/>
    </source>
</evidence>
<dbReference type="AlphaFoldDB" id="A0A369WDM7"/>
<dbReference type="InterPro" id="IPR022529">
    <property type="entry name" value="DUF3530"/>
</dbReference>
<dbReference type="InterPro" id="IPR029058">
    <property type="entry name" value="AB_hydrolase_fold"/>
</dbReference>
<feature type="region of interest" description="Disordered" evidence="1">
    <location>
        <begin position="150"/>
        <end position="179"/>
    </location>
</feature>
<name>A0A369WDM7_9GAMM</name>
<organism evidence="3 4">
    <name type="scientific">Motiliproteus coralliicola</name>
    <dbReference type="NCBI Taxonomy" id="2283196"/>
    <lineage>
        <taxon>Bacteria</taxon>
        <taxon>Pseudomonadati</taxon>
        <taxon>Pseudomonadota</taxon>
        <taxon>Gammaproteobacteria</taxon>
        <taxon>Oceanospirillales</taxon>
        <taxon>Oceanospirillaceae</taxon>
        <taxon>Motiliproteus</taxon>
    </lineage>
</organism>
<dbReference type="RefSeq" id="WP_114696207.1">
    <property type="nucleotide sequence ID" value="NZ_QQOH01000003.1"/>
</dbReference>
<sequence length="353" mass="38848">MTNPLKSLLICTISTLFLSMTWVAQAEDPAPGGDASNDGAPMADTGSDPRILPDLEQERLSALANSQLPDTETLWLETAHESFLGLYKPANRPVALGAVLLLHHDRTSADWPGAITTLRRGLPDQGWHTLSLALPDEPEYIPPRIDDVVLNAVPDSDDNGEQTQASQENGTESDPTDANKDQLADHYEQISARIEAGLNQLLQQQPEVILIVGQGSGAYWALRYSVDQQQQQPLIPVMLEAMEPVTPTEPNLSELVEKLQRPTLDLYYSGLDQQASLMAAKQRRDSAKRHAVANYRSIRLPAKPGDWSQLDRRLLGLMRGQLPKLVVLANQAKATQQADESMEQTTKQRMPGS</sequence>
<dbReference type="EMBL" id="QQOH01000003">
    <property type="protein sequence ID" value="RDE19862.1"/>
    <property type="molecule type" value="Genomic_DNA"/>
</dbReference>
<keyword evidence="2" id="KW-0732">Signal</keyword>
<dbReference type="Pfam" id="PF12048">
    <property type="entry name" value="DUF3530"/>
    <property type="match status" value="1"/>
</dbReference>
<dbReference type="OrthoDB" id="6193602at2"/>
<feature type="compositionally biased region" description="Polar residues" evidence="1">
    <location>
        <begin position="161"/>
        <end position="173"/>
    </location>
</feature>
<reference evidence="3 4" key="1">
    <citation type="submission" date="2018-07" db="EMBL/GenBank/DDBJ databases">
        <title>Motiliproteus coralliicola sp. nov., a bacterium isolated from Coral.</title>
        <authorList>
            <person name="Wang G."/>
        </authorList>
    </citation>
    <scope>NUCLEOTIDE SEQUENCE [LARGE SCALE GENOMIC DNA]</scope>
    <source>
        <strain evidence="3 4">C34</strain>
    </source>
</reference>
<comment type="caution">
    <text evidence="3">The sequence shown here is derived from an EMBL/GenBank/DDBJ whole genome shotgun (WGS) entry which is preliminary data.</text>
</comment>
<gene>
    <name evidence="3" type="ORF">DV711_13410</name>
</gene>
<proteinExistence type="predicted"/>
<dbReference type="Proteomes" id="UP000253769">
    <property type="component" value="Unassembled WGS sequence"/>
</dbReference>
<accession>A0A369WDM7</accession>
<evidence type="ECO:0000313" key="4">
    <source>
        <dbReference type="Proteomes" id="UP000253769"/>
    </source>
</evidence>
<evidence type="ECO:0000256" key="2">
    <source>
        <dbReference type="SAM" id="SignalP"/>
    </source>
</evidence>
<keyword evidence="4" id="KW-1185">Reference proteome</keyword>
<dbReference type="Gene3D" id="3.40.50.1820">
    <property type="entry name" value="alpha/beta hydrolase"/>
    <property type="match status" value="1"/>
</dbReference>